<organism evidence="1 2">
    <name type="scientific">Roseivivax jejudonensis</name>
    <dbReference type="NCBI Taxonomy" id="1529041"/>
    <lineage>
        <taxon>Bacteria</taxon>
        <taxon>Pseudomonadati</taxon>
        <taxon>Pseudomonadota</taxon>
        <taxon>Alphaproteobacteria</taxon>
        <taxon>Rhodobacterales</taxon>
        <taxon>Roseobacteraceae</taxon>
        <taxon>Roseivivax</taxon>
    </lineage>
</organism>
<dbReference type="AlphaFoldDB" id="A0A1X6YHU4"/>
<dbReference type="OrthoDB" id="5464931at2"/>
<keyword evidence="2" id="KW-1185">Reference proteome</keyword>
<dbReference type="EMBL" id="FWFK01000001">
    <property type="protein sequence ID" value="SLN20013.1"/>
    <property type="molecule type" value="Genomic_DNA"/>
</dbReference>
<evidence type="ECO:0000313" key="1">
    <source>
        <dbReference type="EMBL" id="SLN20013.1"/>
    </source>
</evidence>
<dbReference type="Proteomes" id="UP000193570">
    <property type="component" value="Unassembled WGS sequence"/>
</dbReference>
<proteinExistence type="predicted"/>
<sequence>MRSLQPNIGAVPMVAPAVHTGNNTGAATDLLGFESACLVVNTGAVAGDGDFSIKLQESDTTTAGDFADVAAEHLTGTVPATLEAASVYRLGYIGHRRYLRTVLTRNGGTSLALGAVLVKGHPAEVPVT</sequence>
<dbReference type="RefSeq" id="WP_085790433.1">
    <property type="nucleotide sequence ID" value="NZ_FWFK01000001.1"/>
</dbReference>
<protein>
    <submittedName>
        <fullName evidence="1">Uncharacterized protein</fullName>
    </submittedName>
</protein>
<accession>A0A1X6YHU4</accession>
<gene>
    <name evidence="1" type="ORF">ROJ8625_00706</name>
</gene>
<evidence type="ECO:0000313" key="2">
    <source>
        <dbReference type="Proteomes" id="UP000193570"/>
    </source>
</evidence>
<name>A0A1X6YHU4_9RHOB</name>
<reference evidence="1 2" key="1">
    <citation type="submission" date="2017-03" db="EMBL/GenBank/DDBJ databases">
        <authorList>
            <person name="Afonso C.L."/>
            <person name="Miller P.J."/>
            <person name="Scott M.A."/>
            <person name="Spackman E."/>
            <person name="Goraichik I."/>
            <person name="Dimitrov K.M."/>
            <person name="Suarez D.L."/>
            <person name="Swayne D.E."/>
        </authorList>
    </citation>
    <scope>NUCLEOTIDE SEQUENCE [LARGE SCALE GENOMIC DNA]</scope>
    <source>
        <strain evidence="1 2">CECT 8625</strain>
    </source>
</reference>